<dbReference type="EMBL" id="CP046904">
    <property type="protein sequence ID" value="QGZ42545.1"/>
    <property type="molecule type" value="Genomic_DNA"/>
</dbReference>
<dbReference type="InterPro" id="IPR012156">
    <property type="entry name" value="Cold_shock_CspA"/>
</dbReference>
<dbReference type="AlphaFoldDB" id="A0A562PI65"/>
<accession>A0A562PI65</accession>
<keyword evidence="1" id="KW-1133">Transmembrane helix</keyword>
<name>A0A562PI65_9BURK</name>
<evidence type="ECO:0000313" key="3">
    <source>
        <dbReference type="EMBL" id="TWI43696.1"/>
    </source>
</evidence>
<reference evidence="3 4" key="1">
    <citation type="journal article" date="2015" name="Stand. Genomic Sci.">
        <title>Genomic Encyclopedia of Bacterial and Archaeal Type Strains, Phase III: the genomes of soil and plant-associated and newly described type strains.</title>
        <authorList>
            <person name="Whitman W.B."/>
            <person name="Woyke T."/>
            <person name="Klenk H.P."/>
            <person name="Zhou Y."/>
            <person name="Lilburn T.G."/>
            <person name="Beck B.J."/>
            <person name="De Vos P."/>
            <person name="Vandamme P."/>
            <person name="Eisen J.A."/>
            <person name="Garrity G."/>
            <person name="Hugenholtz P."/>
            <person name="Kyrpides N.C."/>
        </authorList>
    </citation>
    <scope>NUCLEOTIDE SEQUENCE [LARGE SCALE GENOMIC DNA]</scope>
    <source>
        <strain evidence="3 4">CGMCC 1.10685</strain>
    </source>
</reference>
<keyword evidence="1" id="KW-0472">Membrane</keyword>
<evidence type="ECO:0000256" key="1">
    <source>
        <dbReference type="SAM" id="Phobius"/>
    </source>
</evidence>
<organism evidence="3 4">
    <name type="scientific">Pseudoduganella flava</name>
    <dbReference type="NCBI Taxonomy" id="871742"/>
    <lineage>
        <taxon>Bacteria</taxon>
        <taxon>Pseudomonadati</taxon>
        <taxon>Pseudomonadota</taxon>
        <taxon>Betaproteobacteria</taxon>
        <taxon>Burkholderiales</taxon>
        <taxon>Oxalobacteraceae</taxon>
        <taxon>Telluria group</taxon>
        <taxon>Pseudoduganella</taxon>
    </lineage>
</organism>
<evidence type="ECO:0000313" key="2">
    <source>
        <dbReference type="EMBL" id="QGZ42545.1"/>
    </source>
</evidence>
<keyword evidence="1" id="KW-0812">Transmembrane</keyword>
<dbReference type="InterPro" id="IPR010718">
    <property type="entry name" value="DUF1294"/>
</dbReference>
<dbReference type="PIRSF" id="PIRSF002599">
    <property type="entry name" value="Cold_shock_A"/>
    <property type="match status" value="1"/>
</dbReference>
<dbReference type="Proteomes" id="UP000437862">
    <property type="component" value="Chromosome"/>
</dbReference>
<dbReference type="EMBL" id="VLKW01000011">
    <property type="protein sequence ID" value="TWI43696.1"/>
    <property type="molecule type" value="Genomic_DNA"/>
</dbReference>
<dbReference type="Proteomes" id="UP000315112">
    <property type="component" value="Unassembled WGS sequence"/>
</dbReference>
<feature type="transmembrane region" description="Helical" evidence="1">
    <location>
        <begin position="6"/>
        <end position="24"/>
    </location>
</feature>
<proteinExistence type="predicted"/>
<gene>
    <name evidence="2" type="ORF">GO485_28275</name>
    <name evidence="3" type="ORF">IP92_04749</name>
</gene>
<sequence length="89" mass="9758">MIATLPAVAGGWYACTSIACYLAYTRDKRAAQTGRRRTPERTLLLLGLIGGWPGGLLAQRLVRHKTGKMSFQVKFWITVVANLAVLLVV</sequence>
<keyword evidence="5" id="KW-1185">Reference proteome</keyword>
<dbReference type="RefSeq" id="WP_145879914.1">
    <property type="nucleotide sequence ID" value="NZ_CP046904.1"/>
</dbReference>
<dbReference type="OrthoDB" id="72963at2"/>
<reference evidence="3" key="2">
    <citation type="submission" date="2019-07" db="EMBL/GenBank/DDBJ databases">
        <authorList>
            <person name="Whitman W."/>
            <person name="Huntemann M."/>
            <person name="Clum A."/>
            <person name="Pillay M."/>
            <person name="Palaniappan K."/>
            <person name="Varghese N."/>
            <person name="Mikhailova N."/>
            <person name="Stamatis D."/>
            <person name="Reddy T."/>
            <person name="Daum C."/>
            <person name="Shapiro N."/>
            <person name="Ivanova N."/>
            <person name="Kyrpides N."/>
            <person name="Woyke T."/>
        </authorList>
    </citation>
    <scope>NUCLEOTIDE SEQUENCE</scope>
    <source>
        <strain evidence="3">CGMCC 1.10685</strain>
    </source>
</reference>
<reference evidence="2 5" key="3">
    <citation type="submission" date="2019-12" db="EMBL/GenBank/DDBJ databases">
        <title>Draft Genome Sequences of Six Type Strains of the Genus Massilia.</title>
        <authorList>
            <person name="Miess H."/>
            <person name="Frediansyah A."/>
            <person name="Goeker M."/>
            <person name="Gross H."/>
        </authorList>
    </citation>
    <scope>NUCLEOTIDE SEQUENCE [LARGE SCALE GENOMIC DNA]</scope>
    <source>
        <strain evidence="2 5">DSM 26639</strain>
    </source>
</reference>
<evidence type="ECO:0000313" key="5">
    <source>
        <dbReference type="Proteomes" id="UP000437862"/>
    </source>
</evidence>
<dbReference type="Pfam" id="PF06961">
    <property type="entry name" value="DUF1294"/>
    <property type="match status" value="1"/>
</dbReference>
<dbReference type="GO" id="GO:0003676">
    <property type="term" value="F:nucleic acid binding"/>
    <property type="evidence" value="ECO:0007669"/>
    <property type="project" value="InterPro"/>
</dbReference>
<protein>
    <submittedName>
        <fullName evidence="2">DUF1294 domain-containing protein</fullName>
    </submittedName>
    <submittedName>
        <fullName evidence="3">Uncharacterized membrane protein YsdA (DUF1294 family)</fullName>
    </submittedName>
</protein>
<evidence type="ECO:0000313" key="4">
    <source>
        <dbReference type="Proteomes" id="UP000315112"/>
    </source>
</evidence>
<feature type="transmembrane region" description="Helical" evidence="1">
    <location>
        <begin position="44"/>
        <end position="63"/>
    </location>
</feature>